<dbReference type="HOGENOM" id="CLU_163934_0_0_7"/>
<dbReference type="Pfam" id="PF13744">
    <property type="entry name" value="HTH_37"/>
    <property type="match status" value="1"/>
</dbReference>
<keyword evidence="3" id="KW-1185">Reference proteome</keyword>
<reference evidence="2 3" key="1">
    <citation type="journal article" date="2014" name="Nature">
        <title>An environmental bacterial taxon with a large and distinct metabolic repertoire.</title>
        <authorList>
            <person name="Wilson M.C."/>
            <person name="Mori T."/>
            <person name="Ruckert C."/>
            <person name="Uria A.R."/>
            <person name="Helf M.J."/>
            <person name="Takada K."/>
            <person name="Gernert C."/>
            <person name="Steffens U.A."/>
            <person name="Heycke N."/>
            <person name="Schmitt S."/>
            <person name="Rinke C."/>
            <person name="Helfrich E.J."/>
            <person name="Brachmann A.O."/>
            <person name="Gurgui C."/>
            <person name="Wakimoto T."/>
            <person name="Kracht M."/>
            <person name="Crusemann M."/>
            <person name="Hentschel U."/>
            <person name="Abe I."/>
            <person name="Matsunaga S."/>
            <person name="Kalinowski J."/>
            <person name="Takeyama H."/>
            <person name="Piel J."/>
        </authorList>
    </citation>
    <scope>NUCLEOTIDE SEQUENCE [LARGE SCALE GENOMIC DNA]</scope>
    <source>
        <strain evidence="3">TSY2</strain>
    </source>
</reference>
<comment type="caution">
    <text evidence="2">The sequence shown here is derived from an EMBL/GenBank/DDBJ whole genome shotgun (WGS) entry which is preliminary data.</text>
</comment>
<dbReference type="InterPro" id="IPR010982">
    <property type="entry name" value="Lambda_DNA-bd_dom_sf"/>
</dbReference>
<dbReference type="SUPFAM" id="SSF47413">
    <property type="entry name" value="lambda repressor-like DNA-binding domains"/>
    <property type="match status" value="1"/>
</dbReference>
<dbReference type="GO" id="GO:0003677">
    <property type="term" value="F:DNA binding"/>
    <property type="evidence" value="ECO:0007669"/>
    <property type="project" value="InterPro"/>
</dbReference>
<dbReference type="AlphaFoldDB" id="W4MGT5"/>
<dbReference type="InterPro" id="IPR039554">
    <property type="entry name" value="HigA2-like_HTH"/>
</dbReference>
<evidence type="ECO:0000259" key="1">
    <source>
        <dbReference type="PROSITE" id="PS50943"/>
    </source>
</evidence>
<dbReference type="SMART" id="SM00530">
    <property type="entry name" value="HTH_XRE"/>
    <property type="match status" value="1"/>
</dbReference>
<dbReference type="EMBL" id="AZHX01000042">
    <property type="protein sequence ID" value="ETX09151.1"/>
    <property type="molecule type" value="Genomic_DNA"/>
</dbReference>
<name>W4MGT5_9BACT</name>
<gene>
    <name evidence="2" type="ORF">ETSY2_01155</name>
</gene>
<evidence type="ECO:0000313" key="2">
    <source>
        <dbReference type="EMBL" id="ETX09151.1"/>
    </source>
</evidence>
<feature type="domain" description="HTH cro/C1-type" evidence="1">
    <location>
        <begin position="38"/>
        <end position="93"/>
    </location>
</feature>
<sequence length="111" mass="12513">MGTKRKLEMQDANENIFADLGRPDAQEHYVKSQLVFQIHQIIKARKLTQTAASKLMGIKQPDVSNMLRGRFRGYSMERILGFLQALDQDIEIVIKPKSAGSKTARIIVKAA</sequence>
<organism evidence="2 3">
    <name type="scientific">Candidatus Entotheonella gemina</name>
    <dbReference type="NCBI Taxonomy" id="1429439"/>
    <lineage>
        <taxon>Bacteria</taxon>
        <taxon>Pseudomonadati</taxon>
        <taxon>Nitrospinota/Tectimicrobiota group</taxon>
        <taxon>Candidatus Tectimicrobiota</taxon>
        <taxon>Candidatus Entotheonellia</taxon>
        <taxon>Candidatus Entotheonellales</taxon>
        <taxon>Candidatus Entotheonellaceae</taxon>
        <taxon>Candidatus Entotheonella</taxon>
    </lineage>
</organism>
<dbReference type="Proteomes" id="UP000019140">
    <property type="component" value="Unassembled WGS sequence"/>
</dbReference>
<dbReference type="Gene3D" id="1.10.260.40">
    <property type="entry name" value="lambda repressor-like DNA-binding domains"/>
    <property type="match status" value="1"/>
</dbReference>
<proteinExistence type="predicted"/>
<accession>W4MGT5</accession>
<evidence type="ECO:0000313" key="3">
    <source>
        <dbReference type="Proteomes" id="UP000019140"/>
    </source>
</evidence>
<protein>
    <recommendedName>
        <fullName evidence="1">HTH cro/C1-type domain-containing protein</fullName>
    </recommendedName>
</protein>
<dbReference type="PROSITE" id="PS50943">
    <property type="entry name" value="HTH_CROC1"/>
    <property type="match status" value="1"/>
</dbReference>
<dbReference type="CDD" id="cd00093">
    <property type="entry name" value="HTH_XRE"/>
    <property type="match status" value="1"/>
</dbReference>
<dbReference type="InterPro" id="IPR001387">
    <property type="entry name" value="Cro/C1-type_HTH"/>
</dbReference>